<keyword evidence="1" id="KW-0732">Signal</keyword>
<evidence type="ECO:0000313" key="2">
    <source>
        <dbReference type="EMBL" id="KAK0554819.1"/>
    </source>
</evidence>
<gene>
    <name evidence="2" type="ORF">OC846_001922</name>
</gene>
<comment type="caution">
    <text evidence="2">The sequence shown here is derived from an EMBL/GenBank/DDBJ whole genome shotgun (WGS) entry which is preliminary data.</text>
</comment>
<dbReference type="Proteomes" id="UP001176517">
    <property type="component" value="Unassembled WGS sequence"/>
</dbReference>
<keyword evidence="3" id="KW-1185">Reference proteome</keyword>
<organism evidence="2 3">
    <name type="scientific">Tilletia horrida</name>
    <dbReference type="NCBI Taxonomy" id="155126"/>
    <lineage>
        <taxon>Eukaryota</taxon>
        <taxon>Fungi</taxon>
        <taxon>Dikarya</taxon>
        <taxon>Basidiomycota</taxon>
        <taxon>Ustilaginomycotina</taxon>
        <taxon>Exobasidiomycetes</taxon>
        <taxon>Tilletiales</taxon>
        <taxon>Tilletiaceae</taxon>
        <taxon>Tilletia</taxon>
    </lineage>
</organism>
<feature type="chain" id="PRO_5042810067" evidence="1">
    <location>
        <begin position="23"/>
        <end position="217"/>
    </location>
</feature>
<evidence type="ECO:0000256" key="1">
    <source>
        <dbReference type="SAM" id="SignalP"/>
    </source>
</evidence>
<dbReference type="AlphaFoldDB" id="A0AAN6GXY7"/>
<proteinExistence type="predicted"/>
<dbReference type="EMBL" id="JAPDMZ010000033">
    <property type="protein sequence ID" value="KAK0554819.1"/>
    <property type="molecule type" value="Genomic_DNA"/>
</dbReference>
<reference evidence="2" key="1">
    <citation type="journal article" date="2023" name="PhytoFront">
        <title>Draft Genome Resources of Seven Strains of Tilletia horrida, Causal Agent of Kernel Smut of Rice.</title>
        <authorList>
            <person name="Khanal S."/>
            <person name="Antony Babu S."/>
            <person name="Zhou X.G."/>
        </authorList>
    </citation>
    <scope>NUCLEOTIDE SEQUENCE</scope>
    <source>
        <strain evidence="2">TX6</strain>
    </source>
</reference>
<name>A0AAN6GXY7_9BASI</name>
<feature type="signal peptide" evidence="1">
    <location>
        <begin position="1"/>
        <end position="22"/>
    </location>
</feature>
<accession>A0AAN6GXY7</accession>
<sequence>MLFSSLVRLVSVSVLSSSVAFGIPLETRESSITCTNSFNTNWHLIQHNTNSQNDRPAGFVSARDSNGYLELTTSVGGVPTSSNLLFTFYTCQSSVMPSQTHSIGNGVTRYYGTLRPSGHQQNCVTFLRNNSNPKQYKPLVSLDCPVVDNSGLIYSWWSLDVGPSGPANLRLVGYTKGSGASNLPPVVFNNFAVGNANVVEASYSSTSTGYTLQLTKA</sequence>
<protein>
    <submittedName>
        <fullName evidence="2">Uncharacterized protein</fullName>
    </submittedName>
</protein>
<evidence type="ECO:0000313" key="3">
    <source>
        <dbReference type="Proteomes" id="UP001176517"/>
    </source>
</evidence>